<keyword evidence="3" id="KW-1003">Cell membrane</keyword>
<evidence type="ECO:0000256" key="4">
    <source>
        <dbReference type="ARBA" id="ARBA00022692"/>
    </source>
</evidence>
<dbReference type="AlphaFoldDB" id="A0A3A4KJ72"/>
<feature type="transmembrane region" description="Helical" evidence="7">
    <location>
        <begin position="146"/>
        <end position="169"/>
    </location>
</feature>
<dbReference type="InterPro" id="IPR045621">
    <property type="entry name" value="BPD_transp_1_N"/>
</dbReference>
<dbReference type="RefSeq" id="WP_120042819.1">
    <property type="nucleotide sequence ID" value="NZ_QZFU01000023.1"/>
</dbReference>
<feature type="transmembrane region" description="Helical" evidence="7">
    <location>
        <begin position="109"/>
        <end position="134"/>
    </location>
</feature>
<evidence type="ECO:0000259" key="8">
    <source>
        <dbReference type="PROSITE" id="PS50928"/>
    </source>
</evidence>
<evidence type="ECO:0000256" key="3">
    <source>
        <dbReference type="ARBA" id="ARBA00022475"/>
    </source>
</evidence>
<evidence type="ECO:0000256" key="1">
    <source>
        <dbReference type="ARBA" id="ARBA00004651"/>
    </source>
</evidence>
<feature type="transmembrane region" description="Helical" evidence="7">
    <location>
        <begin position="9"/>
        <end position="29"/>
    </location>
</feature>
<reference evidence="9 10" key="1">
    <citation type="submission" date="2018-09" db="EMBL/GenBank/DDBJ databases">
        <title>YIM PH21274 draft genome.</title>
        <authorList>
            <person name="Miao C."/>
        </authorList>
    </citation>
    <scope>NUCLEOTIDE SEQUENCE [LARGE SCALE GENOMIC DNA]</scope>
    <source>
        <strain evidence="9 10">YIM PH 21724</strain>
    </source>
</reference>
<comment type="similarity">
    <text evidence="7">Belongs to the binding-protein-dependent transport system permease family.</text>
</comment>
<keyword evidence="6 7" id="KW-0472">Membrane</keyword>
<dbReference type="CDD" id="cd06261">
    <property type="entry name" value="TM_PBP2"/>
    <property type="match status" value="1"/>
</dbReference>
<dbReference type="Gene3D" id="1.10.3720.10">
    <property type="entry name" value="MetI-like"/>
    <property type="match status" value="1"/>
</dbReference>
<accession>A0A3A4KJ72</accession>
<dbReference type="GO" id="GO:0055085">
    <property type="term" value="P:transmembrane transport"/>
    <property type="evidence" value="ECO:0007669"/>
    <property type="project" value="InterPro"/>
</dbReference>
<sequence length="326" mass="34961">MLAFLVRRLLGGIVILLVICAGTFALFYIAPGSNVARLACGKTCTPELVAAVAHQMGVDQPVWQQFLDYLTGIFAGRTIGDTDCAAPCLGYSFHNHRPVLDTIIDRIPVTFSLTIGAAVIFLIVGVGLGLLAALRRGKLADKIAKGFAVLGGAQQIFVLGPFLLFLFVYSTRIMNVPSYTPLLTDPVRWATGLVLPWVCLAIISAAYYARLTRSSMVEVLNEDYIRTVRAKGMGPANVYLKHAFRGTMSPIATLLGLDIAVLLGGAIITETVFNLPGIGQLAANSIQDSDLPVMMAVVLLAATAIVVANIVVDLIYAFIDPRVRLR</sequence>
<comment type="caution">
    <text evidence="9">The sequence shown here is derived from an EMBL/GenBank/DDBJ whole genome shotgun (WGS) entry which is preliminary data.</text>
</comment>
<feature type="transmembrane region" description="Helical" evidence="7">
    <location>
        <begin position="189"/>
        <end position="209"/>
    </location>
</feature>
<evidence type="ECO:0000256" key="2">
    <source>
        <dbReference type="ARBA" id="ARBA00022448"/>
    </source>
</evidence>
<keyword evidence="4 7" id="KW-0812">Transmembrane</keyword>
<evidence type="ECO:0000256" key="6">
    <source>
        <dbReference type="ARBA" id="ARBA00023136"/>
    </source>
</evidence>
<keyword evidence="10" id="KW-1185">Reference proteome</keyword>
<dbReference type="Proteomes" id="UP000266677">
    <property type="component" value="Unassembled WGS sequence"/>
</dbReference>
<dbReference type="Pfam" id="PF00528">
    <property type="entry name" value="BPD_transp_1"/>
    <property type="match status" value="1"/>
</dbReference>
<name>A0A3A4KJ72_9NOCA</name>
<dbReference type="PANTHER" id="PTHR43163">
    <property type="entry name" value="DIPEPTIDE TRANSPORT SYSTEM PERMEASE PROTEIN DPPB-RELATED"/>
    <property type="match status" value="1"/>
</dbReference>
<feature type="transmembrane region" description="Helical" evidence="7">
    <location>
        <begin position="293"/>
        <end position="319"/>
    </location>
</feature>
<protein>
    <submittedName>
        <fullName evidence="9">ABC transporter permease</fullName>
    </submittedName>
</protein>
<evidence type="ECO:0000256" key="7">
    <source>
        <dbReference type="RuleBase" id="RU363032"/>
    </source>
</evidence>
<feature type="transmembrane region" description="Helical" evidence="7">
    <location>
        <begin position="251"/>
        <end position="273"/>
    </location>
</feature>
<dbReference type="EMBL" id="QZFU01000023">
    <property type="protein sequence ID" value="RJO73743.1"/>
    <property type="molecule type" value="Genomic_DNA"/>
</dbReference>
<organism evidence="9 10">
    <name type="scientific">Nocardia panacis</name>
    <dbReference type="NCBI Taxonomy" id="2340916"/>
    <lineage>
        <taxon>Bacteria</taxon>
        <taxon>Bacillati</taxon>
        <taxon>Actinomycetota</taxon>
        <taxon>Actinomycetes</taxon>
        <taxon>Mycobacteriales</taxon>
        <taxon>Nocardiaceae</taxon>
        <taxon>Nocardia</taxon>
    </lineage>
</organism>
<dbReference type="Pfam" id="PF19300">
    <property type="entry name" value="BPD_transp_1_N"/>
    <property type="match status" value="1"/>
</dbReference>
<dbReference type="PANTHER" id="PTHR43163:SF6">
    <property type="entry name" value="DIPEPTIDE TRANSPORT SYSTEM PERMEASE PROTEIN DPPB-RELATED"/>
    <property type="match status" value="1"/>
</dbReference>
<dbReference type="InterPro" id="IPR035906">
    <property type="entry name" value="MetI-like_sf"/>
</dbReference>
<comment type="subcellular location">
    <subcellularLocation>
        <location evidence="1 7">Cell membrane</location>
        <topology evidence="1 7">Multi-pass membrane protein</topology>
    </subcellularLocation>
</comment>
<dbReference type="GO" id="GO:0005886">
    <property type="term" value="C:plasma membrane"/>
    <property type="evidence" value="ECO:0007669"/>
    <property type="project" value="UniProtKB-SubCell"/>
</dbReference>
<dbReference type="PROSITE" id="PS50928">
    <property type="entry name" value="ABC_TM1"/>
    <property type="match status" value="1"/>
</dbReference>
<gene>
    <name evidence="9" type="ORF">D5S18_21515</name>
</gene>
<keyword evidence="2 7" id="KW-0813">Transport</keyword>
<dbReference type="OrthoDB" id="4695618at2"/>
<dbReference type="SUPFAM" id="SSF161098">
    <property type="entry name" value="MetI-like"/>
    <property type="match status" value="1"/>
</dbReference>
<evidence type="ECO:0000313" key="9">
    <source>
        <dbReference type="EMBL" id="RJO73743.1"/>
    </source>
</evidence>
<keyword evidence="5 7" id="KW-1133">Transmembrane helix</keyword>
<evidence type="ECO:0000313" key="10">
    <source>
        <dbReference type="Proteomes" id="UP000266677"/>
    </source>
</evidence>
<feature type="domain" description="ABC transmembrane type-1" evidence="8">
    <location>
        <begin position="107"/>
        <end position="316"/>
    </location>
</feature>
<proteinExistence type="inferred from homology"/>
<evidence type="ECO:0000256" key="5">
    <source>
        <dbReference type="ARBA" id="ARBA00022989"/>
    </source>
</evidence>
<dbReference type="InterPro" id="IPR000515">
    <property type="entry name" value="MetI-like"/>
</dbReference>